<name>A0A7C3E8D6_9SPIR</name>
<dbReference type="AlphaFoldDB" id="A0A7C3E8D6"/>
<comment type="caution">
    <text evidence="2">The sequence shown here is derived from an EMBL/GenBank/DDBJ whole genome shotgun (WGS) entry which is preliminary data.</text>
</comment>
<feature type="signal peptide" evidence="1">
    <location>
        <begin position="1"/>
        <end position="22"/>
    </location>
</feature>
<accession>A0A7C3E8D6</accession>
<dbReference type="EMBL" id="DSVL01000399">
    <property type="protein sequence ID" value="HFH30391.1"/>
    <property type="molecule type" value="Genomic_DNA"/>
</dbReference>
<reference evidence="2" key="1">
    <citation type="journal article" date="2020" name="mSystems">
        <title>Genome- and Community-Level Interaction Insights into Carbon Utilization and Element Cycling Functions of Hydrothermarchaeota in Hydrothermal Sediment.</title>
        <authorList>
            <person name="Zhou Z."/>
            <person name="Liu Y."/>
            <person name="Xu W."/>
            <person name="Pan J."/>
            <person name="Luo Z.H."/>
            <person name="Li M."/>
        </authorList>
    </citation>
    <scope>NUCLEOTIDE SEQUENCE [LARGE SCALE GENOMIC DNA]</scope>
    <source>
        <strain evidence="2">SpSt-503</strain>
    </source>
</reference>
<evidence type="ECO:0000256" key="1">
    <source>
        <dbReference type="SAM" id="SignalP"/>
    </source>
</evidence>
<organism evidence="2">
    <name type="scientific">Gracilinema caldarium</name>
    <dbReference type="NCBI Taxonomy" id="215591"/>
    <lineage>
        <taxon>Bacteria</taxon>
        <taxon>Pseudomonadati</taxon>
        <taxon>Spirochaetota</taxon>
        <taxon>Spirochaetia</taxon>
        <taxon>Spirochaetales</taxon>
        <taxon>Breznakiellaceae</taxon>
        <taxon>Gracilinema</taxon>
    </lineage>
</organism>
<proteinExistence type="predicted"/>
<evidence type="ECO:0000313" key="2">
    <source>
        <dbReference type="EMBL" id="HFH30391.1"/>
    </source>
</evidence>
<evidence type="ECO:0008006" key="3">
    <source>
        <dbReference type="Google" id="ProtNLM"/>
    </source>
</evidence>
<protein>
    <recommendedName>
        <fullName evidence="3">Secreted protein</fullName>
    </recommendedName>
</protein>
<feature type="chain" id="PRO_5027826217" description="Secreted protein" evidence="1">
    <location>
        <begin position="23"/>
        <end position="161"/>
    </location>
</feature>
<sequence>MKRIGILAVLITALSSATMLFAAPGPAGLTGIGVYGSLGSTAGTLGGGIGLSLKWASFPVVGLKYDFNATRFNASLDYYVIDAEGLASNLSYFLGVGAYAGIAGGSNGGNAAFDMGLRIPIGLQFWPVKKFELFFAPVLAVPLYPSPGFGFGAEFGARVRF</sequence>
<gene>
    <name evidence="2" type="ORF">ENS59_12935</name>
</gene>
<keyword evidence="1" id="KW-0732">Signal</keyword>